<keyword evidence="2" id="KW-1185">Reference proteome</keyword>
<reference evidence="1 2" key="1">
    <citation type="submission" date="2021-03" db="EMBL/GenBank/DDBJ databases">
        <authorList>
            <person name="So Y."/>
        </authorList>
    </citation>
    <scope>NUCLEOTIDE SEQUENCE [LARGE SCALE GENOMIC DNA]</scope>
    <source>
        <strain evidence="1 2">SSH11</strain>
    </source>
</reference>
<dbReference type="RefSeq" id="WP_209379438.1">
    <property type="nucleotide sequence ID" value="NZ_JAGIZB010000008.1"/>
</dbReference>
<gene>
    <name evidence="1" type="ORF">J8J14_10425</name>
</gene>
<organism evidence="1 2">
    <name type="scientific">Pararoseomonas baculiformis</name>
    <dbReference type="NCBI Taxonomy" id="2820812"/>
    <lineage>
        <taxon>Bacteria</taxon>
        <taxon>Pseudomonadati</taxon>
        <taxon>Pseudomonadota</taxon>
        <taxon>Alphaproteobacteria</taxon>
        <taxon>Acetobacterales</taxon>
        <taxon>Acetobacteraceae</taxon>
        <taxon>Pararoseomonas</taxon>
    </lineage>
</organism>
<dbReference type="Proteomes" id="UP000681594">
    <property type="component" value="Unassembled WGS sequence"/>
</dbReference>
<protein>
    <submittedName>
        <fullName evidence="1">Uncharacterized protein</fullName>
    </submittedName>
</protein>
<evidence type="ECO:0000313" key="2">
    <source>
        <dbReference type="Proteomes" id="UP000681594"/>
    </source>
</evidence>
<evidence type="ECO:0000313" key="1">
    <source>
        <dbReference type="EMBL" id="MBP0445195.1"/>
    </source>
</evidence>
<dbReference type="EMBL" id="JAGIZB010000008">
    <property type="protein sequence ID" value="MBP0445195.1"/>
    <property type="molecule type" value="Genomic_DNA"/>
</dbReference>
<comment type="caution">
    <text evidence="1">The sequence shown here is derived from an EMBL/GenBank/DDBJ whole genome shotgun (WGS) entry which is preliminary data.</text>
</comment>
<sequence length="85" mass="9706">MKLKDDPDARACWLRREQAKAERERCKALSRKHQPAVIDAGQIWSFAARYLNARAALCEEQAARLAEIRLDRQPKEGSGKHALVH</sequence>
<accession>A0ABS4AF95</accession>
<proteinExistence type="predicted"/>
<name>A0ABS4AF95_9PROT</name>